<dbReference type="EC" id="2.7.4.25" evidence="8"/>
<proteinExistence type="inferred from homology"/>
<evidence type="ECO:0000313" key="11">
    <source>
        <dbReference type="Proteomes" id="UP000256388"/>
    </source>
</evidence>
<dbReference type="GO" id="GO:0005524">
    <property type="term" value="F:ATP binding"/>
    <property type="evidence" value="ECO:0007669"/>
    <property type="project" value="UniProtKB-UniRule"/>
</dbReference>
<comment type="catalytic activity">
    <reaction evidence="7 8">
        <text>CMP + ATP = CDP + ADP</text>
        <dbReference type="Rhea" id="RHEA:11600"/>
        <dbReference type="ChEBI" id="CHEBI:30616"/>
        <dbReference type="ChEBI" id="CHEBI:58069"/>
        <dbReference type="ChEBI" id="CHEBI:60377"/>
        <dbReference type="ChEBI" id="CHEBI:456216"/>
        <dbReference type="EC" id="2.7.4.25"/>
    </reaction>
</comment>
<evidence type="ECO:0000256" key="1">
    <source>
        <dbReference type="ARBA" id="ARBA00009427"/>
    </source>
</evidence>
<evidence type="ECO:0000256" key="5">
    <source>
        <dbReference type="ARBA" id="ARBA00022840"/>
    </source>
</evidence>
<dbReference type="CDD" id="cd02020">
    <property type="entry name" value="CMPK"/>
    <property type="match status" value="1"/>
</dbReference>
<evidence type="ECO:0000313" key="10">
    <source>
        <dbReference type="EMBL" id="REG11075.1"/>
    </source>
</evidence>
<dbReference type="RefSeq" id="WP_116224219.1">
    <property type="nucleotide sequence ID" value="NZ_AP018437.1"/>
</dbReference>
<evidence type="ECO:0000256" key="4">
    <source>
        <dbReference type="ARBA" id="ARBA00022777"/>
    </source>
</evidence>
<evidence type="ECO:0000259" key="9">
    <source>
        <dbReference type="Pfam" id="PF02224"/>
    </source>
</evidence>
<dbReference type="EMBL" id="QUMS01000001">
    <property type="protein sequence ID" value="REG11075.1"/>
    <property type="molecule type" value="Genomic_DNA"/>
</dbReference>
<organism evidence="10 11">
    <name type="scientific">Pelolinea submarina</name>
    <dbReference type="NCBI Taxonomy" id="913107"/>
    <lineage>
        <taxon>Bacteria</taxon>
        <taxon>Bacillati</taxon>
        <taxon>Chloroflexota</taxon>
        <taxon>Anaerolineae</taxon>
        <taxon>Anaerolineales</taxon>
        <taxon>Anaerolineaceae</taxon>
        <taxon>Pelolinea</taxon>
    </lineage>
</organism>
<reference evidence="10 11" key="1">
    <citation type="submission" date="2018-08" db="EMBL/GenBank/DDBJ databases">
        <title>Genomic Encyclopedia of Type Strains, Phase IV (KMG-IV): sequencing the most valuable type-strain genomes for metagenomic binning, comparative biology and taxonomic classification.</title>
        <authorList>
            <person name="Goeker M."/>
        </authorList>
    </citation>
    <scope>NUCLEOTIDE SEQUENCE [LARGE SCALE GENOMIC DNA]</scope>
    <source>
        <strain evidence="10 11">DSM 23923</strain>
    </source>
</reference>
<comment type="caution">
    <text evidence="10">The sequence shown here is derived from an EMBL/GenBank/DDBJ whole genome shotgun (WGS) entry which is preliminary data.</text>
</comment>
<dbReference type="GO" id="GO:0036430">
    <property type="term" value="F:CMP kinase activity"/>
    <property type="evidence" value="ECO:0007669"/>
    <property type="project" value="RHEA"/>
</dbReference>
<evidence type="ECO:0000256" key="2">
    <source>
        <dbReference type="ARBA" id="ARBA00022679"/>
    </source>
</evidence>
<keyword evidence="8" id="KW-0963">Cytoplasm</keyword>
<keyword evidence="4 8" id="KW-0418">Kinase</keyword>
<keyword evidence="2 8" id="KW-0808">Transferase</keyword>
<dbReference type="AlphaFoldDB" id="A0A3E0AHD9"/>
<accession>A0A3E0AHD9</accession>
<dbReference type="Pfam" id="PF02224">
    <property type="entry name" value="Cytidylate_kin"/>
    <property type="match status" value="1"/>
</dbReference>
<sequence length="227" mass="24970">MATAKNIAIDGPVASGKTSVGLSLADRLGYLFLDTGVMYRAAAWAAVEAGLDIDDEQAVSDLTAKIKIEIMKPSAADGRSNDIFVDGQDVTWEIRKDYVNNNVSQISTYKQVRKVLTEQQRLFGQRGSVVMVGRDIGTVVLPDADLKVFLIASVEERARRRYNEDKQRKGSADYQQILDNMIQRDKTDSSRAVAPLVAAKDAVEIVTDGKSKDEVVEEIYQLALKKG</sequence>
<feature type="binding site" evidence="8">
    <location>
        <begin position="11"/>
        <end position="19"/>
    </location>
    <ligand>
        <name>ATP</name>
        <dbReference type="ChEBI" id="CHEBI:30616"/>
    </ligand>
</feature>
<keyword evidence="3 8" id="KW-0547">Nucleotide-binding</keyword>
<dbReference type="Proteomes" id="UP000256388">
    <property type="component" value="Unassembled WGS sequence"/>
</dbReference>
<comment type="catalytic activity">
    <reaction evidence="6 8">
        <text>dCMP + ATP = dCDP + ADP</text>
        <dbReference type="Rhea" id="RHEA:25094"/>
        <dbReference type="ChEBI" id="CHEBI:30616"/>
        <dbReference type="ChEBI" id="CHEBI:57566"/>
        <dbReference type="ChEBI" id="CHEBI:58593"/>
        <dbReference type="ChEBI" id="CHEBI:456216"/>
        <dbReference type="EC" id="2.7.4.25"/>
    </reaction>
</comment>
<comment type="similarity">
    <text evidence="1 8">Belongs to the cytidylate kinase family. Type 1 subfamily.</text>
</comment>
<dbReference type="HAMAP" id="MF_00238">
    <property type="entry name" value="Cytidyl_kinase_type1"/>
    <property type="match status" value="1"/>
</dbReference>
<protein>
    <recommendedName>
        <fullName evidence="8">Cytidylate kinase</fullName>
        <shortName evidence="8">CK</shortName>
        <ecNumber evidence="8">2.7.4.25</ecNumber>
    </recommendedName>
    <alternativeName>
        <fullName evidence="8">Cytidine monophosphate kinase</fullName>
        <shortName evidence="8">CMP kinase</shortName>
    </alternativeName>
</protein>
<dbReference type="Gene3D" id="3.40.50.300">
    <property type="entry name" value="P-loop containing nucleotide triphosphate hydrolases"/>
    <property type="match status" value="1"/>
</dbReference>
<feature type="domain" description="Cytidylate kinase" evidence="9">
    <location>
        <begin position="7"/>
        <end position="222"/>
    </location>
</feature>
<keyword evidence="11" id="KW-1185">Reference proteome</keyword>
<evidence type="ECO:0000256" key="7">
    <source>
        <dbReference type="ARBA" id="ARBA00048478"/>
    </source>
</evidence>
<evidence type="ECO:0000256" key="8">
    <source>
        <dbReference type="HAMAP-Rule" id="MF_00238"/>
    </source>
</evidence>
<dbReference type="NCBIfam" id="TIGR00017">
    <property type="entry name" value="cmk"/>
    <property type="match status" value="1"/>
</dbReference>
<dbReference type="InterPro" id="IPR003136">
    <property type="entry name" value="Cytidylate_kin"/>
</dbReference>
<evidence type="ECO:0000256" key="6">
    <source>
        <dbReference type="ARBA" id="ARBA00047615"/>
    </source>
</evidence>
<dbReference type="GO" id="GO:0006220">
    <property type="term" value="P:pyrimidine nucleotide metabolic process"/>
    <property type="evidence" value="ECO:0007669"/>
    <property type="project" value="UniProtKB-UniRule"/>
</dbReference>
<dbReference type="InterPro" id="IPR027417">
    <property type="entry name" value="P-loop_NTPase"/>
</dbReference>
<dbReference type="OrthoDB" id="9807434at2"/>
<keyword evidence="5 8" id="KW-0067">ATP-binding</keyword>
<comment type="subcellular location">
    <subcellularLocation>
        <location evidence="8">Cytoplasm</location>
    </subcellularLocation>
</comment>
<name>A0A3E0AHD9_9CHLR</name>
<gene>
    <name evidence="8" type="primary">cmk</name>
    <name evidence="10" type="ORF">DFR64_0948</name>
</gene>
<dbReference type="GO" id="GO:0036431">
    <property type="term" value="F:dCMP kinase activity"/>
    <property type="evidence" value="ECO:0007669"/>
    <property type="project" value="InterPro"/>
</dbReference>
<dbReference type="SUPFAM" id="SSF52540">
    <property type="entry name" value="P-loop containing nucleoside triphosphate hydrolases"/>
    <property type="match status" value="1"/>
</dbReference>
<dbReference type="GO" id="GO:0005737">
    <property type="term" value="C:cytoplasm"/>
    <property type="evidence" value="ECO:0007669"/>
    <property type="project" value="UniProtKB-SubCell"/>
</dbReference>
<dbReference type="InterPro" id="IPR011994">
    <property type="entry name" value="Cytidylate_kinase_dom"/>
</dbReference>
<evidence type="ECO:0000256" key="3">
    <source>
        <dbReference type="ARBA" id="ARBA00022741"/>
    </source>
</evidence>